<dbReference type="EMBL" id="QLLK01000017">
    <property type="protein sequence ID" value="RAI84422.1"/>
    <property type="molecule type" value="Genomic_DNA"/>
</dbReference>
<dbReference type="AlphaFoldDB" id="A0A327P0G2"/>
<keyword evidence="1" id="KW-0812">Transmembrane</keyword>
<feature type="transmembrane region" description="Helical" evidence="1">
    <location>
        <begin position="91"/>
        <end position="111"/>
    </location>
</feature>
<keyword evidence="3" id="KW-1185">Reference proteome</keyword>
<keyword evidence="1" id="KW-0472">Membrane</keyword>
<feature type="transmembrane region" description="Helical" evidence="1">
    <location>
        <begin position="32"/>
        <end position="51"/>
    </location>
</feature>
<feature type="transmembrane region" description="Helical" evidence="1">
    <location>
        <begin position="58"/>
        <end position="79"/>
    </location>
</feature>
<gene>
    <name evidence="2" type="ORF">LV83_04045</name>
</gene>
<evidence type="ECO:0000313" key="3">
    <source>
        <dbReference type="Proteomes" id="UP000249610"/>
    </source>
</evidence>
<reference evidence="2 3" key="1">
    <citation type="submission" date="2018-06" db="EMBL/GenBank/DDBJ databases">
        <title>Genomic Encyclopedia of Archaeal and Bacterial Type Strains, Phase II (KMG-II): from individual species to whole genera.</title>
        <authorList>
            <person name="Goeker M."/>
        </authorList>
    </citation>
    <scope>NUCLEOTIDE SEQUENCE [LARGE SCALE GENOMIC DNA]</scope>
    <source>
        <strain evidence="2 3">DSM 23446</strain>
    </source>
</reference>
<evidence type="ECO:0000313" key="2">
    <source>
        <dbReference type="EMBL" id="RAI84422.1"/>
    </source>
</evidence>
<evidence type="ECO:0000256" key="1">
    <source>
        <dbReference type="SAM" id="Phobius"/>
    </source>
</evidence>
<proteinExistence type="predicted"/>
<comment type="caution">
    <text evidence="2">The sequence shown here is derived from an EMBL/GenBank/DDBJ whole genome shotgun (WGS) entry which is preliminary data.</text>
</comment>
<sequence>MTAIIIFIALIIGLNCIPLLNKTTFPRVEKVVVRILIVATILFLTFGIFGLNGYSLKGLYTFSTISWTFIVSTIAYFIIFKNTKKKILTAFILTPLLVVAGLTLILGQLVYERQLDENYRITVTTGGFLACGEIINITQTRFGIFDKQVFHIGDLCLLGITKIETIKLDDKHAEFLIYHNGQLDSENPYKYDVERKNGW</sequence>
<name>A0A327P0G2_9BACT</name>
<dbReference type="Proteomes" id="UP000249610">
    <property type="component" value="Unassembled WGS sequence"/>
</dbReference>
<protein>
    <submittedName>
        <fullName evidence="2">Uncharacterized protein</fullName>
    </submittedName>
</protein>
<keyword evidence="1" id="KW-1133">Transmembrane helix</keyword>
<accession>A0A327P0G2</accession>
<organism evidence="2 3">
    <name type="scientific">Algoriphagus yeomjeoni</name>
    <dbReference type="NCBI Taxonomy" id="291403"/>
    <lineage>
        <taxon>Bacteria</taxon>
        <taxon>Pseudomonadati</taxon>
        <taxon>Bacteroidota</taxon>
        <taxon>Cytophagia</taxon>
        <taxon>Cytophagales</taxon>
        <taxon>Cyclobacteriaceae</taxon>
        <taxon>Algoriphagus</taxon>
    </lineage>
</organism>